<dbReference type="Proteomes" id="UP000280759">
    <property type="component" value="Unassembled WGS sequence"/>
</dbReference>
<dbReference type="PANTHER" id="PTHR33498:SF1">
    <property type="entry name" value="TRANSPOSASE FOR INSERTION SEQUENCE ELEMENT IS1557"/>
    <property type="match status" value="1"/>
</dbReference>
<evidence type="ECO:0000313" key="2">
    <source>
        <dbReference type="Proteomes" id="UP000280759"/>
    </source>
</evidence>
<gene>
    <name evidence="1" type="ORF">FMV2238Y02_24340</name>
</gene>
<evidence type="ECO:0000313" key="1">
    <source>
        <dbReference type="EMBL" id="VDC43991.1"/>
    </source>
</evidence>
<dbReference type="PANTHER" id="PTHR33498">
    <property type="entry name" value="TRANSPOSASE FOR INSERTION SEQUENCE ELEMENT IS1557"/>
    <property type="match status" value="1"/>
</dbReference>
<dbReference type="AlphaFoldDB" id="A0A3P5YB54"/>
<accession>A0A3P5YB54</accession>
<organism evidence="1 2">
    <name type="scientific">Streptococcus canis</name>
    <dbReference type="NCBI Taxonomy" id="1329"/>
    <lineage>
        <taxon>Bacteria</taxon>
        <taxon>Bacillati</taxon>
        <taxon>Bacillota</taxon>
        <taxon>Bacilli</taxon>
        <taxon>Lactobacillales</taxon>
        <taxon>Streptococcaceae</taxon>
        <taxon>Streptococcus</taxon>
    </lineage>
</organism>
<proteinExistence type="predicted"/>
<sequence length="104" mass="11995">MEKRSLTDIAEQLAISTSTVIRQLKTFQFKTDLTSLPEVLSWDEFAFQKGKMSFVAQDYTTNKIIAILDGRTQAVIRNHFLRYQRSSVKRSNGLPWTCLRPTIP</sequence>
<reference evidence="1 2" key="1">
    <citation type="submission" date="2018-10" db="EMBL/GenBank/DDBJ databases">
        <authorList>
            <consortium name="Molecular Microbiology and Infection Unit (UMMI)"/>
            <person name="Machado M."/>
        </authorList>
    </citation>
    <scope>NUCLEOTIDE SEQUENCE [LARGE SCALE GENOMIC DNA]</scope>
    <source>
        <strain evidence="1">FMV2238.02</strain>
    </source>
</reference>
<keyword evidence="2" id="KW-1185">Reference proteome</keyword>
<dbReference type="EMBL" id="UXEP01000101">
    <property type="protein sequence ID" value="VDC43991.1"/>
    <property type="molecule type" value="Genomic_DNA"/>
</dbReference>
<protein>
    <recommendedName>
        <fullName evidence="3">Transposase</fullName>
    </recommendedName>
</protein>
<name>A0A3P5YB54_STRCB</name>
<dbReference type="InterPro" id="IPR047951">
    <property type="entry name" value="Transpos_ISL3"/>
</dbReference>
<evidence type="ECO:0008006" key="3">
    <source>
        <dbReference type="Google" id="ProtNLM"/>
    </source>
</evidence>